<feature type="non-terminal residue" evidence="2">
    <location>
        <position position="1"/>
    </location>
</feature>
<organism evidence="2">
    <name type="scientific">Thermodesulforhabdus norvegica</name>
    <dbReference type="NCBI Taxonomy" id="39841"/>
    <lineage>
        <taxon>Bacteria</taxon>
        <taxon>Pseudomonadati</taxon>
        <taxon>Thermodesulfobacteriota</taxon>
        <taxon>Syntrophobacteria</taxon>
        <taxon>Syntrophobacterales</taxon>
        <taxon>Thermodesulforhabdaceae</taxon>
        <taxon>Thermodesulforhabdus</taxon>
    </lineage>
</organism>
<dbReference type="EMBL" id="DQZW01000084">
    <property type="protein sequence ID" value="HDL89612.1"/>
    <property type="molecule type" value="Genomic_DNA"/>
</dbReference>
<comment type="caution">
    <text evidence="2">The sequence shown here is derived from an EMBL/GenBank/DDBJ whole genome shotgun (WGS) entry which is preliminary data.</text>
</comment>
<dbReference type="Proteomes" id="UP000886355">
    <property type="component" value="Unassembled WGS sequence"/>
</dbReference>
<dbReference type="PANTHER" id="PTHR46401">
    <property type="entry name" value="GLYCOSYLTRANSFERASE WBBK-RELATED"/>
    <property type="match status" value="1"/>
</dbReference>
<reference evidence="2" key="1">
    <citation type="journal article" date="2020" name="mSystems">
        <title>Genome- and Community-Level Interaction Insights into Carbon Utilization and Element Cycling Functions of Hydrothermarchaeota in Hydrothermal Sediment.</title>
        <authorList>
            <person name="Zhou Z."/>
            <person name="Liu Y."/>
            <person name="Xu W."/>
            <person name="Pan J."/>
            <person name="Luo Z.H."/>
            <person name="Li M."/>
        </authorList>
    </citation>
    <scope>NUCLEOTIDE SEQUENCE [LARGE SCALE GENOMIC DNA]</scope>
    <source>
        <strain evidence="2">HyVt-19</strain>
    </source>
</reference>
<evidence type="ECO:0000313" key="2">
    <source>
        <dbReference type="EMBL" id="HDL89612.1"/>
    </source>
</evidence>
<dbReference type="Gene3D" id="3.40.50.2000">
    <property type="entry name" value="Glycogen Phosphorylase B"/>
    <property type="match status" value="1"/>
</dbReference>
<sequence>VINSAAQEELAHRTGISATIIPNVIEFEKPPEINPEKTALFRKRLNISDEEFMILQPTRIVQRKGIERAIELIRELRDPRCKLVISHEAGDEGYEYAEWLKQYAAESGVPLIMVNMPIADPWAVKQNCTKLSEEGYFTLWDIYPHADFITYPSLYEGFGNAFLEAIYFKKPMLINRYSVFARDIEPLGFKLVVMDGFPTRKNLEEVKRILYDEDYRLQIVEHNYEIALRHYSYEVLRKRLQSILIYFFGTESV</sequence>
<dbReference type="PANTHER" id="PTHR46401:SF2">
    <property type="entry name" value="GLYCOSYLTRANSFERASE WBBK-RELATED"/>
    <property type="match status" value="1"/>
</dbReference>
<dbReference type="GO" id="GO:0016757">
    <property type="term" value="F:glycosyltransferase activity"/>
    <property type="evidence" value="ECO:0007669"/>
    <property type="project" value="TreeGrafter"/>
</dbReference>
<dbReference type="CDD" id="cd03801">
    <property type="entry name" value="GT4_PimA-like"/>
    <property type="match status" value="1"/>
</dbReference>
<keyword evidence="1" id="KW-0808">Transferase</keyword>
<protein>
    <submittedName>
        <fullName evidence="2">Glycosyltransferase</fullName>
    </submittedName>
</protein>
<dbReference type="AlphaFoldDB" id="A0A7C0WU16"/>
<dbReference type="GO" id="GO:0009103">
    <property type="term" value="P:lipopolysaccharide biosynthetic process"/>
    <property type="evidence" value="ECO:0007669"/>
    <property type="project" value="TreeGrafter"/>
</dbReference>
<gene>
    <name evidence="2" type="ORF">ENG14_01765</name>
</gene>
<accession>A0A7C0WU16</accession>
<name>A0A7C0WU16_9BACT</name>
<dbReference type="SUPFAM" id="SSF53756">
    <property type="entry name" value="UDP-Glycosyltransferase/glycogen phosphorylase"/>
    <property type="match status" value="1"/>
</dbReference>
<evidence type="ECO:0000256" key="1">
    <source>
        <dbReference type="ARBA" id="ARBA00022679"/>
    </source>
</evidence>
<proteinExistence type="predicted"/>